<reference evidence="3 4" key="1">
    <citation type="journal article" date="2016" name="Nat. Commun.">
        <title>Thousands of microbial genomes shed light on interconnected biogeochemical processes in an aquifer system.</title>
        <authorList>
            <person name="Anantharaman K."/>
            <person name="Brown C.T."/>
            <person name="Hug L.A."/>
            <person name="Sharon I."/>
            <person name="Castelle C.J."/>
            <person name="Probst A.J."/>
            <person name="Thomas B.C."/>
            <person name="Singh A."/>
            <person name="Wilkins M.J."/>
            <person name="Karaoz U."/>
            <person name="Brodie E.L."/>
            <person name="Williams K.H."/>
            <person name="Hubbard S.S."/>
            <person name="Banfield J.F."/>
        </authorList>
    </citation>
    <scope>NUCLEOTIDE SEQUENCE [LARGE SCALE GENOMIC DNA]</scope>
</reference>
<protein>
    <recommendedName>
        <fullName evidence="2">UPF0102 protein A2660_01610</fullName>
    </recommendedName>
</protein>
<gene>
    <name evidence="3" type="ORF">A2660_01610</name>
</gene>
<name>A0A1F5NPX5_9BACT</name>
<proteinExistence type="inferred from homology"/>
<dbReference type="NCBIfam" id="TIGR00252">
    <property type="entry name" value="YraN family protein"/>
    <property type="match status" value="1"/>
</dbReference>
<dbReference type="SUPFAM" id="SSF52980">
    <property type="entry name" value="Restriction endonuclease-like"/>
    <property type="match status" value="1"/>
</dbReference>
<evidence type="ECO:0000313" key="3">
    <source>
        <dbReference type="EMBL" id="OGE79737.1"/>
    </source>
</evidence>
<dbReference type="Gene3D" id="3.40.1350.10">
    <property type="match status" value="1"/>
</dbReference>
<sequence>MYTRQQKVMNELGLQGERLVEEKYLHEGWQLLARNYKPGFGRQTGELDLIFLKAKLIVFVEVKTRSNSKFGSPFEAVDFFKQRKLIKTAKMYLRSHPKFADYNYRIDVAAVDVDNQTQPVIILTNAIEDLD</sequence>
<evidence type="ECO:0000256" key="2">
    <source>
        <dbReference type="HAMAP-Rule" id="MF_00048"/>
    </source>
</evidence>
<evidence type="ECO:0000256" key="1">
    <source>
        <dbReference type="ARBA" id="ARBA00006738"/>
    </source>
</evidence>
<dbReference type="NCBIfam" id="NF009150">
    <property type="entry name" value="PRK12497.1-3"/>
    <property type="match status" value="1"/>
</dbReference>
<dbReference type="PANTHER" id="PTHR34039">
    <property type="entry name" value="UPF0102 PROTEIN YRAN"/>
    <property type="match status" value="1"/>
</dbReference>
<dbReference type="CDD" id="cd20736">
    <property type="entry name" value="PoNe_Nuclease"/>
    <property type="match status" value="1"/>
</dbReference>
<dbReference type="InterPro" id="IPR011335">
    <property type="entry name" value="Restrct_endonuc-II-like"/>
</dbReference>
<evidence type="ECO:0000313" key="4">
    <source>
        <dbReference type="Proteomes" id="UP000176233"/>
    </source>
</evidence>
<dbReference type="GO" id="GO:0003676">
    <property type="term" value="F:nucleic acid binding"/>
    <property type="evidence" value="ECO:0007669"/>
    <property type="project" value="InterPro"/>
</dbReference>
<comment type="caution">
    <text evidence="3">The sequence shown here is derived from an EMBL/GenBank/DDBJ whole genome shotgun (WGS) entry which is preliminary data.</text>
</comment>
<comment type="similarity">
    <text evidence="1 2">Belongs to the UPF0102 family.</text>
</comment>
<organism evidence="3 4">
    <name type="scientific">Candidatus Doudnabacteria bacterium RIFCSPHIGHO2_01_FULL_45_18</name>
    <dbReference type="NCBI Taxonomy" id="1817823"/>
    <lineage>
        <taxon>Bacteria</taxon>
        <taxon>Candidatus Doudnaibacteriota</taxon>
    </lineage>
</organism>
<dbReference type="PANTHER" id="PTHR34039:SF1">
    <property type="entry name" value="UPF0102 PROTEIN YRAN"/>
    <property type="match status" value="1"/>
</dbReference>
<dbReference type="HAMAP" id="MF_00048">
    <property type="entry name" value="UPF0102"/>
    <property type="match status" value="1"/>
</dbReference>
<dbReference type="AlphaFoldDB" id="A0A1F5NPX5"/>
<dbReference type="Proteomes" id="UP000176233">
    <property type="component" value="Unassembled WGS sequence"/>
</dbReference>
<dbReference type="InterPro" id="IPR011856">
    <property type="entry name" value="tRNA_endonuc-like_dom_sf"/>
</dbReference>
<dbReference type="InterPro" id="IPR003509">
    <property type="entry name" value="UPF0102_YraN-like"/>
</dbReference>
<dbReference type="EMBL" id="MFEJ01000030">
    <property type="protein sequence ID" value="OGE79737.1"/>
    <property type="molecule type" value="Genomic_DNA"/>
</dbReference>
<dbReference type="Pfam" id="PF02021">
    <property type="entry name" value="UPF0102"/>
    <property type="match status" value="1"/>
</dbReference>
<accession>A0A1F5NPX5</accession>